<dbReference type="EMBL" id="WEGI01000010">
    <property type="protein sequence ID" value="MQY29074.1"/>
    <property type="molecule type" value="Genomic_DNA"/>
</dbReference>
<feature type="domain" description="Transposase (putative) YhgA-like" evidence="1">
    <location>
        <begin position="7"/>
        <end position="216"/>
    </location>
</feature>
<dbReference type="InterPro" id="IPR006842">
    <property type="entry name" value="Transposase_31"/>
</dbReference>
<dbReference type="PANTHER" id="PTHR34611">
    <property type="match status" value="1"/>
</dbReference>
<evidence type="ECO:0000313" key="2">
    <source>
        <dbReference type="EMBL" id="MQY29074.1"/>
    </source>
</evidence>
<dbReference type="PANTHER" id="PTHR34611:SF2">
    <property type="entry name" value="INACTIVE RECOMBINATION-PROMOTING NUCLEASE-LIKE PROTEIN RPNE-RELATED"/>
    <property type="match status" value="1"/>
</dbReference>
<evidence type="ECO:0000259" key="1">
    <source>
        <dbReference type="Pfam" id="PF04754"/>
    </source>
</evidence>
<accession>A0A7K0DW66</accession>
<dbReference type="Proteomes" id="UP000431401">
    <property type="component" value="Unassembled WGS sequence"/>
</dbReference>
<protein>
    <submittedName>
        <fullName evidence="2">Recombination-promoting nuclease RpnD</fullName>
        <ecNumber evidence="2">3.1.21.-</ecNumber>
    </submittedName>
</protein>
<keyword evidence="2" id="KW-0378">Hydrolase</keyword>
<comment type="caution">
    <text evidence="2">The sequence shown here is derived from an EMBL/GenBank/DDBJ whole genome shotgun (WGS) entry which is preliminary data.</text>
</comment>
<name>A0A7K0DW66_9NOCA</name>
<dbReference type="EC" id="3.1.21.-" evidence="2"/>
<reference evidence="2 3" key="1">
    <citation type="submission" date="2019-10" db="EMBL/GenBank/DDBJ databases">
        <title>Nocardia macrotermitis sp. nov. and Nocardia aurantia sp. nov., isolated from the gut of fungus growing-termite Macrotermes natalensis.</title>
        <authorList>
            <person name="Benndorf R."/>
            <person name="Schwitalla J."/>
            <person name="Martin K."/>
            <person name="De Beer W."/>
            <person name="Kaster A.-K."/>
            <person name="Vollmers J."/>
            <person name="Poulsen M."/>
            <person name="Beemelmanns C."/>
        </authorList>
    </citation>
    <scope>NUCLEOTIDE SEQUENCE [LARGE SCALE GENOMIC DNA]</scope>
    <source>
        <strain evidence="2 3">RB56</strain>
    </source>
</reference>
<keyword evidence="3" id="KW-1185">Reference proteome</keyword>
<proteinExistence type="predicted"/>
<dbReference type="OrthoDB" id="4539897at2"/>
<dbReference type="InterPro" id="IPR051699">
    <property type="entry name" value="Rpn/YhgA-like_nuclease"/>
</dbReference>
<organism evidence="2 3">
    <name type="scientific">Nocardia aurantia</name>
    <dbReference type="NCBI Taxonomy" id="2585199"/>
    <lineage>
        <taxon>Bacteria</taxon>
        <taxon>Bacillati</taxon>
        <taxon>Actinomycetota</taxon>
        <taxon>Actinomycetes</taxon>
        <taxon>Mycobacteriales</taxon>
        <taxon>Nocardiaceae</taxon>
        <taxon>Nocardia</taxon>
    </lineage>
</organism>
<gene>
    <name evidence="2" type="primary">rpnD</name>
    <name evidence="2" type="ORF">NRB56_46630</name>
</gene>
<dbReference type="RefSeq" id="WP_153345593.1">
    <property type="nucleotide sequence ID" value="NZ_WEGI01000010.1"/>
</dbReference>
<evidence type="ECO:0000313" key="3">
    <source>
        <dbReference type="Proteomes" id="UP000431401"/>
    </source>
</evidence>
<dbReference type="Pfam" id="PF04754">
    <property type="entry name" value="Transposase_31"/>
    <property type="match status" value="1"/>
</dbReference>
<sequence length="316" mass="35705">MGEKPSNPHDAYFRAELSDPEVAAGQVRAVLSAEMLEQLDLTVLDRQSVSFVPAELRSRYSDILFRTRFAARDAFVYLLIEHQSSQDPLMAFRITEYLVAIWNRYLEDHKKDRPPVTRLPLVIPMVVHVSADGARWTEPVDLGDVLDIDPDVRDLLGDHLPRMRFLLDDVNALDVQQLLQRKPAALSMVLVMLRNAPRHTHLDQVLSLLEELLRDLTSDQLSRLLAYIFTVGRTDADTLQPVFERIGPSAKEAMMTIADDLRAEGGANLLIDQLSVKFGPLSERVLRRVRGADAATLRDLSRRFIFATSIDDVVAE</sequence>
<dbReference type="AlphaFoldDB" id="A0A7K0DW66"/>
<dbReference type="GO" id="GO:1990238">
    <property type="term" value="F:double-stranded DNA endonuclease activity"/>
    <property type="evidence" value="ECO:0007669"/>
    <property type="project" value="TreeGrafter"/>
</dbReference>
<dbReference type="GO" id="GO:0006310">
    <property type="term" value="P:DNA recombination"/>
    <property type="evidence" value="ECO:0007669"/>
    <property type="project" value="TreeGrafter"/>
</dbReference>